<keyword evidence="2" id="KW-1185">Reference proteome</keyword>
<dbReference type="RefSeq" id="WP_256763593.1">
    <property type="nucleotide sequence ID" value="NZ_JANIGO010000002.1"/>
</dbReference>
<proteinExistence type="predicted"/>
<evidence type="ECO:0000313" key="2">
    <source>
        <dbReference type="Proteomes" id="UP001204142"/>
    </source>
</evidence>
<organism evidence="1 2">
    <name type="scientific">Limnobacter humi</name>
    <dbReference type="NCBI Taxonomy" id="1778671"/>
    <lineage>
        <taxon>Bacteria</taxon>
        <taxon>Pseudomonadati</taxon>
        <taxon>Pseudomonadota</taxon>
        <taxon>Betaproteobacteria</taxon>
        <taxon>Burkholderiales</taxon>
        <taxon>Burkholderiaceae</taxon>
        <taxon>Limnobacter</taxon>
    </lineage>
</organism>
<evidence type="ECO:0000313" key="1">
    <source>
        <dbReference type="EMBL" id="MCQ8895826.1"/>
    </source>
</evidence>
<comment type="caution">
    <text evidence="1">The sequence shown here is derived from an EMBL/GenBank/DDBJ whole genome shotgun (WGS) entry which is preliminary data.</text>
</comment>
<accession>A0ABT1WE76</accession>
<sequence length="74" mass="7801">MSNLPSNLISLRSQAASTGAVGGVGVSAVNARVNTFDSVMSRLASKPLQPLSVKVINSNDSSEVYLRQDSCLQY</sequence>
<protein>
    <submittedName>
        <fullName evidence="1">Uncharacterized protein</fullName>
    </submittedName>
</protein>
<dbReference type="EMBL" id="JANIGO010000002">
    <property type="protein sequence ID" value="MCQ8895826.1"/>
    <property type="molecule type" value="Genomic_DNA"/>
</dbReference>
<reference evidence="1 2" key="1">
    <citation type="submission" date="2022-07" db="EMBL/GenBank/DDBJ databases">
        <authorList>
            <person name="Xamxidin M."/>
            <person name="Wu M."/>
        </authorList>
    </citation>
    <scope>NUCLEOTIDE SEQUENCE [LARGE SCALE GENOMIC DNA]</scope>
    <source>
        <strain evidence="1 2">NBRC 111650</strain>
    </source>
</reference>
<gene>
    <name evidence="1" type="ORF">NQT62_05160</name>
</gene>
<dbReference type="Proteomes" id="UP001204142">
    <property type="component" value="Unassembled WGS sequence"/>
</dbReference>
<name>A0ABT1WE76_9BURK</name>